<dbReference type="Proteomes" id="UP000450000">
    <property type="component" value="Unassembled WGS sequence"/>
</dbReference>
<dbReference type="EMBL" id="WBOF01000004">
    <property type="protein sequence ID" value="MQS17213.1"/>
    <property type="molecule type" value="Genomic_DNA"/>
</dbReference>
<organism evidence="1 2">
    <name type="scientific">Streptomyces kaniharaensis</name>
    <dbReference type="NCBI Taxonomy" id="212423"/>
    <lineage>
        <taxon>Bacteria</taxon>
        <taxon>Bacillati</taxon>
        <taxon>Actinomycetota</taxon>
        <taxon>Actinomycetes</taxon>
        <taxon>Kitasatosporales</taxon>
        <taxon>Streptomycetaceae</taxon>
        <taxon>Streptomyces</taxon>
    </lineage>
</organism>
<proteinExistence type="predicted"/>
<sequence>MTELRSRHRRLISHLARREPAQILVVPVPATAGTDQISPLTLLLLALWHQAALEREAFRTWVTEEPTLVTTAELQARAAEAASEAARRDSP</sequence>
<reference evidence="1 2" key="1">
    <citation type="submission" date="2019-09" db="EMBL/GenBank/DDBJ databases">
        <title>Genome Sequences of Streptomyces kaniharaensis ATCC 21070.</title>
        <authorList>
            <person name="Zhu W."/>
            <person name="De Crecy-Lagard V."/>
            <person name="Richards N.G."/>
        </authorList>
    </citation>
    <scope>NUCLEOTIDE SEQUENCE [LARGE SCALE GENOMIC DNA]</scope>
    <source>
        <strain evidence="1 2">SF-557</strain>
    </source>
</reference>
<protein>
    <submittedName>
        <fullName evidence="1">Uncharacterized protein</fullName>
    </submittedName>
</protein>
<keyword evidence="2" id="KW-1185">Reference proteome</keyword>
<evidence type="ECO:0000313" key="2">
    <source>
        <dbReference type="Proteomes" id="UP000450000"/>
    </source>
</evidence>
<name>A0A6N7L5G2_9ACTN</name>
<gene>
    <name evidence="1" type="ORF">F7Q99_34800</name>
</gene>
<comment type="caution">
    <text evidence="1">The sequence shown here is derived from an EMBL/GenBank/DDBJ whole genome shotgun (WGS) entry which is preliminary data.</text>
</comment>
<dbReference type="AlphaFoldDB" id="A0A6N7L5G2"/>
<accession>A0A6N7L5G2</accession>
<evidence type="ECO:0000313" key="1">
    <source>
        <dbReference type="EMBL" id="MQS17213.1"/>
    </source>
</evidence>